<dbReference type="Gene3D" id="3.80.10.10">
    <property type="entry name" value="Ribonuclease Inhibitor"/>
    <property type="match status" value="2"/>
</dbReference>
<dbReference type="AlphaFoldDB" id="A0AA88E979"/>
<evidence type="ECO:0000313" key="6">
    <source>
        <dbReference type="EMBL" id="GMN70064.1"/>
    </source>
</evidence>
<evidence type="ECO:0000259" key="5">
    <source>
        <dbReference type="Pfam" id="PF20160"/>
    </source>
</evidence>
<gene>
    <name evidence="6" type="ORF">TIFTF001_039107</name>
    <name evidence="7" type="ORF">TIFTF001_039109</name>
</gene>
<accession>A0AA88E979</accession>
<keyword evidence="2" id="KW-0677">Repeat</keyword>
<organism evidence="7 8">
    <name type="scientific">Ficus carica</name>
    <name type="common">Common fig</name>
    <dbReference type="NCBI Taxonomy" id="3494"/>
    <lineage>
        <taxon>Eukaryota</taxon>
        <taxon>Viridiplantae</taxon>
        <taxon>Streptophyta</taxon>
        <taxon>Embryophyta</taxon>
        <taxon>Tracheophyta</taxon>
        <taxon>Spermatophyta</taxon>
        <taxon>Magnoliopsida</taxon>
        <taxon>eudicotyledons</taxon>
        <taxon>Gunneridae</taxon>
        <taxon>Pentapetalae</taxon>
        <taxon>rosids</taxon>
        <taxon>fabids</taxon>
        <taxon>Rosales</taxon>
        <taxon>Moraceae</taxon>
        <taxon>Ficeae</taxon>
        <taxon>Ficus</taxon>
    </lineage>
</organism>
<evidence type="ECO:0000313" key="7">
    <source>
        <dbReference type="EMBL" id="GMN70065.1"/>
    </source>
</evidence>
<dbReference type="InterPro" id="IPR045344">
    <property type="entry name" value="C-JID"/>
</dbReference>
<dbReference type="InterPro" id="IPR032675">
    <property type="entry name" value="LRR_dom_sf"/>
</dbReference>
<proteinExistence type="predicted"/>
<sequence>MHLTQVPDLSRAPNIERVNLEFCVRLIEVPSYFQHLKQLKELSLVGCSSLCNLSPLPKNLIKLKVHTGPLELEKSFCSLCGCQGSQRWFPSLDLSSKLERFPKVSENMEFVKILKLECLAIEELPVSMFENLPGLERLSLHYCVNLAFLPDSIRSLSSLRKLNISFCEKLESLPLLPSSISVLDVTCCTSLKMVSSSIPLVKQNWDALYHRGYKKEVFNFLGCELLDENARKVLMDEVLFRILRFATLFSKYGSNCGVDDETLWLVYNRIVWPGSEIPRWFIHKSEGSSICINLPYPTNQWHNGSHLGLASCVVVEFKDLLTARPSCFKLHWDSVFMFPNGDSRKHRQDVDHGFLYFLGRLRGFDACCNSTLSKDSWTDVLDSMNSEYVFVFTDKPYGQILTPNDELSDQNVNELTRTTTACFSFNLDEESKKFAKIKRCGVHLLYTQEAKRFGYLRRVASESSEGEAVYSKSDQEEDEVPLLKRFRT</sequence>
<keyword evidence="3" id="KW-0611">Plant defense</keyword>
<keyword evidence="8" id="KW-1185">Reference proteome</keyword>
<dbReference type="EMBL" id="BTGU01001016">
    <property type="protein sequence ID" value="GMN70064.1"/>
    <property type="molecule type" value="Genomic_DNA"/>
</dbReference>
<dbReference type="EMBL" id="BTGU01001017">
    <property type="protein sequence ID" value="GMN70065.1"/>
    <property type="molecule type" value="Genomic_DNA"/>
</dbReference>
<dbReference type="PANTHER" id="PTHR36766">
    <property type="entry name" value="PLANT BROAD-SPECTRUM MILDEW RESISTANCE PROTEIN RPW8"/>
    <property type="match status" value="1"/>
</dbReference>
<dbReference type="Proteomes" id="UP001187192">
    <property type="component" value="Unassembled WGS sequence"/>
</dbReference>
<dbReference type="Pfam" id="PF13855">
    <property type="entry name" value="LRR_8"/>
    <property type="match status" value="1"/>
</dbReference>
<dbReference type="GO" id="GO:0006952">
    <property type="term" value="P:defense response"/>
    <property type="evidence" value="ECO:0007669"/>
    <property type="project" value="UniProtKB-KW"/>
</dbReference>
<dbReference type="InterPro" id="IPR001611">
    <property type="entry name" value="Leu-rich_rpt"/>
</dbReference>
<dbReference type="SUPFAM" id="SSF52058">
    <property type="entry name" value="L domain-like"/>
    <property type="match status" value="1"/>
</dbReference>
<name>A0AA88E979_FICCA</name>
<evidence type="ECO:0000256" key="3">
    <source>
        <dbReference type="ARBA" id="ARBA00022821"/>
    </source>
</evidence>
<evidence type="ECO:0000256" key="4">
    <source>
        <dbReference type="SAM" id="MobiDB-lite"/>
    </source>
</evidence>
<feature type="domain" description="C-JID" evidence="5">
    <location>
        <begin position="272"/>
        <end position="450"/>
    </location>
</feature>
<evidence type="ECO:0000256" key="1">
    <source>
        <dbReference type="ARBA" id="ARBA00022614"/>
    </source>
</evidence>
<comment type="caution">
    <text evidence="7">The sequence shown here is derived from an EMBL/GenBank/DDBJ whole genome shotgun (WGS) entry which is preliminary data.</text>
</comment>
<keyword evidence="1" id="KW-0433">Leucine-rich repeat</keyword>
<evidence type="ECO:0000313" key="8">
    <source>
        <dbReference type="Proteomes" id="UP001187192"/>
    </source>
</evidence>
<protein>
    <recommendedName>
        <fullName evidence="5">C-JID domain-containing protein</fullName>
    </recommendedName>
</protein>
<dbReference type="Pfam" id="PF20160">
    <property type="entry name" value="C-JID"/>
    <property type="match status" value="1"/>
</dbReference>
<reference evidence="7" key="1">
    <citation type="submission" date="2023-07" db="EMBL/GenBank/DDBJ databases">
        <title>draft genome sequence of fig (Ficus carica).</title>
        <authorList>
            <person name="Takahashi T."/>
            <person name="Nishimura K."/>
        </authorList>
    </citation>
    <scope>NUCLEOTIDE SEQUENCE</scope>
</reference>
<feature type="region of interest" description="Disordered" evidence="4">
    <location>
        <begin position="462"/>
        <end position="488"/>
    </location>
</feature>
<dbReference type="PANTHER" id="PTHR36766:SF30">
    <property type="entry name" value="TIR-NBS TYPE DISEASE RESISTANCE PROTEIN-RELATED"/>
    <property type="match status" value="1"/>
</dbReference>
<evidence type="ECO:0000256" key="2">
    <source>
        <dbReference type="ARBA" id="ARBA00022737"/>
    </source>
</evidence>